<evidence type="ECO:0000313" key="4">
    <source>
        <dbReference type="Proteomes" id="UP000037035"/>
    </source>
</evidence>
<dbReference type="SUPFAM" id="SSF53300">
    <property type="entry name" value="vWA-like"/>
    <property type="match status" value="1"/>
</dbReference>
<evidence type="ECO:0000259" key="2">
    <source>
        <dbReference type="PROSITE" id="PS50234"/>
    </source>
</evidence>
<dbReference type="Proteomes" id="UP000037035">
    <property type="component" value="Unassembled WGS sequence"/>
</dbReference>
<feature type="domain" description="VWFA" evidence="2">
    <location>
        <begin position="327"/>
        <end position="530"/>
    </location>
</feature>
<dbReference type="AlphaFoldDB" id="A0A0L6VUV5"/>
<dbReference type="InterPro" id="IPR036465">
    <property type="entry name" value="vWFA_dom_sf"/>
</dbReference>
<feature type="region of interest" description="Disordered" evidence="1">
    <location>
        <begin position="556"/>
        <end position="583"/>
    </location>
</feature>
<feature type="region of interest" description="Disordered" evidence="1">
    <location>
        <begin position="35"/>
        <end position="101"/>
    </location>
</feature>
<dbReference type="STRING" id="27349.A0A0L6VUV5"/>
<dbReference type="OrthoDB" id="2142040at2759"/>
<gene>
    <name evidence="3" type="ORF">VP01_1079g5</name>
</gene>
<dbReference type="PANTHER" id="PTHR34706:SF1">
    <property type="entry name" value="VWFA DOMAIN-CONTAINING PROTEIN"/>
    <property type="match status" value="1"/>
</dbReference>
<organism evidence="3 4">
    <name type="scientific">Puccinia sorghi</name>
    <dbReference type="NCBI Taxonomy" id="27349"/>
    <lineage>
        <taxon>Eukaryota</taxon>
        <taxon>Fungi</taxon>
        <taxon>Dikarya</taxon>
        <taxon>Basidiomycota</taxon>
        <taxon>Pucciniomycotina</taxon>
        <taxon>Pucciniomycetes</taxon>
        <taxon>Pucciniales</taxon>
        <taxon>Pucciniaceae</taxon>
        <taxon>Puccinia</taxon>
    </lineage>
</organism>
<reference evidence="3 4" key="1">
    <citation type="submission" date="2015-08" db="EMBL/GenBank/DDBJ databases">
        <title>Next Generation Sequencing and Analysis of the Genome of Puccinia sorghi L Schw, the Causal Agent of Maize Common Rust.</title>
        <authorList>
            <person name="Rochi L."/>
            <person name="Burguener G."/>
            <person name="Darino M."/>
            <person name="Turjanski A."/>
            <person name="Kreff E."/>
            <person name="Dieguez M.J."/>
            <person name="Sacco F."/>
        </authorList>
    </citation>
    <scope>NUCLEOTIDE SEQUENCE [LARGE SCALE GENOMIC DNA]</scope>
    <source>
        <strain evidence="3 4">RO10H11247</strain>
    </source>
</reference>
<dbReference type="InterPro" id="IPR002035">
    <property type="entry name" value="VWF_A"/>
</dbReference>
<dbReference type="Gene3D" id="3.40.50.410">
    <property type="entry name" value="von Willebrand factor, type A domain"/>
    <property type="match status" value="1"/>
</dbReference>
<comment type="caution">
    <text evidence="3">The sequence shown here is derived from an EMBL/GenBank/DDBJ whole genome shotgun (WGS) entry which is preliminary data.</text>
</comment>
<feature type="region of interest" description="Disordered" evidence="1">
    <location>
        <begin position="122"/>
        <end position="298"/>
    </location>
</feature>
<feature type="compositionally biased region" description="Polar residues" evidence="1">
    <location>
        <begin position="569"/>
        <end position="583"/>
    </location>
</feature>
<feature type="compositionally biased region" description="Polar residues" evidence="1">
    <location>
        <begin position="79"/>
        <end position="98"/>
    </location>
</feature>
<dbReference type="PANTHER" id="PTHR34706">
    <property type="entry name" value="SLR1338 PROTEIN"/>
    <property type="match status" value="1"/>
</dbReference>
<feature type="compositionally biased region" description="Polar residues" evidence="1">
    <location>
        <begin position="248"/>
        <end position="265"/>
    </location>
</feature>
<sequence length="583" mass="64915">MAGMISAFVELPGASNHEDFKFPWSLDEINHLVSDRKASRQKNKDSNDPQNQFPLGPDLYGNPLAAGAYLAPDLEFKDSQQNPRSASSNPTDPSQEQKSAWKKSLKCVTGFVKQKIVSLEEKAASLNSNELIPQVGGGQLIKTSPSSSGEPVLRNEADGKKNASIEKTKYFDGGPDLKNRRESDVLERRSGRTGNYEEPQSAQGPSTLPPRYYKILDEEAAGESPETPGRNRFPEASNSRRKDHITKKSQSNRVGPQPPRSSNMPRNLRRKAEKPSKTEANSSHQLSTNMELQVQSPESKGKFPVSAISELQIHEDESLLSTLKRFKTIFLLDDSASMASDGNWQAAINVLGELAKAASEYDTDGLDLQFLNSSKRHFKNIKGASSLIRKCKTIQPTGDSTPTETKLEEILRPYIEMLEMQKSKHQPLPKPLNLVIITDGIPDDVDSFISIISHVSSNLDAGHFPLNQVGIQFIQIGGERRVSRVLNILDNHLQKRYGVSRDMIVHRPFRNTDTIQFSGVIDEPFIIKCLLGGINRVRVYIYHALNRELIGCNTLPDTPPHREKACPTYTRSESPSQPTIDRK</sequence>
<feature type="compositionally biased region" description="Basic and acidic residues" evidence="1">
    <location>
        <begin position="153"/>
        <end position="190"/>
    </location>
</feature>
<proteinExistence type="predicted"/>
<keyword evidence="4" id="KW-1185">Reference proteome</keyword>
<feature type="compositionally biased region" description="Polar residues" evidence="1">
    <location>
        <begin position="278"/>
        <end position="298"/>
    </location>
</feature>
<dbReference type="EMBL" id="LAVV01000887">
    <property type="protein sequence ID" value="KNZ63985.1"/>
    <property type="molecule type" value="Genomic_DNA"/>
</dbReference>
<feature type="compositionally biased region" description="Basic and acidic residues" evidence="1">
    <location>
        <begin position="35"/>
        <end position="47"/>
    </location>
</feature>
<protein>
    <recommendedName>
        <fullName evidence="2">VWFA domain-containing protein</fullName>
    </recommendedName>
</protein>
<dbReference type="VEuPathDB" id="FungiDB:VP01_1079g5"/>
<evidence type="ECO:0000256" key="1">
    <source>
        <dbReference type="SAM" id="MobiDB-lite"/>
    </source>
</evidence>
<name>A0A0L6VUV5_9BASI</name>
<evidence type="ECO:0000313" key="3">
    <source>
        <dbReference type="EMBL" id="KNZ63985.1"/>
    </source>
</evidence>
<accession>A0A0L6VUV5</accession>
<dbReference type="PROSITE" id="PS50234">
    <property type="entry name" value="VWFA"/>
    <property type="match status" value="1"/>
</dbReference>